<evidence type="ECO:0008006" key="10">
    <source>
        <dbReference type="Google" id="ProtNLM"/>
    </source>
</evidence>
<dbReference type="EMBL" id="CP015839">
    <property type="protein sequence ID" value="ANG65392.1"/>
    <property type="molecule type" value="Genomic_DNA"/>
</dbReference>
<reference evidence="9" key="1">
    <citation type="submission" date="2016-05" db="EMBL/GenBank/DDBJ databases">
        <authorList>
            <person name="Baek K."/>
            <person name="Yang S.-J."/>
        </authorList>
    </citation>
    <scope>NUCLEOTIDE SEQUENCE [LARGE SCALE GENOMIC DNA]</scope>
    <source>
        <strain evidence="9">ST58-10</strain>
    </source>
</reference>
<dbReference type="PANTHER" id="PTHR10464:SF4">
    <property type="entry name" value="UREA TRANSPORTER"/>
    <property type="match status" value="1"/>
</dbReference>
<keyword evidence="5 7" id="KW-1133">Transmembrane helix</keyword>
<dbReference type="InterPro" id="IPR029020">
    <property type="entry name" value="Ammonium/urea_transptr"/>
</dbReference>
<dbReference type="Proteomes" id="UP000078070">
    <property type="component" value="Chromosome"/>
</dbReference>
<dbReference type="Gene3D" id="1.10.3430.10">
    <property type="entry name" value="Ammonium transporter AmtB like domains"/>
    <property type="match status" value="1"/>
</dbReference>
<comment type="subcellular location">
    <subcellularLocation>
        <location evidence="1">Cell membrane</location>
        <topology evidence="1">Multi-pass membrane protein</topology>
    </subcellularLocation>
</comment>
<evidence type="ECO:0000256" key="2">
    <source>
        <dbReference type="ARBA" id="ARBA00005914"/>
    </source>
</evidence>
<keyword evidence="4 7" id="KW-0812">Transmembrane</keyword>
<gene>
    <name evidence="8" type="ORF">A8C75_21240</name>
</gene>
<evidence type="ECO:0000256" key="1">
    <source>
        <dbReference type="ARBA" id="ARBA00004651"/>
    </source>
</evidence>
<dbReference type="AlphaFoldDB" id="A0A1A9F5N8"/>
<name>A0A1A9F5N8_9GAMM</name>
<reference evidence="8 9" key="2">
    <citation type="journal article" date="2018" name="Int. J. Syst. Evol. Microbiol.">
        <title>Marinobacterium aestuarii sp. nov., a benzene-degrading marine bacterium isolated from estuary sediment.</title>
        <authorList>
            <person name="Bae S.S."/>
            <person name="Jung J."/>
            <person name="Chung D."/>
            <person name="Baek K."/>
        </authorList>
    </citation>
    <scope>NUCLEOTIDE SEQUENCE [LARGE SCALE GENOMIC DNA]</scope>
    <source>
        <strain evidence="8 9">ST58-10</strain>
    </source>
</reference>
<organism evidence="8 9">
    <name type="scientific">Marinobacterium aestuarii</name>
    <dbReference type="NCBI Taxonomy" id="1821621"/>
    <lineage>
        <taxon>Bacteria</taxon>
        <taxon>Pseudomonadati</taxon>
        <taxon>Pseudomonadota</taxon>
        <taxon>Gammaproteobacteria</taxon>
        <taxon>Oceanospirillales</taxon>
        <taxon>Oceanospirillaceae</taxon>
        <taxon>Marinobacterium</taxon>
    </lineage>
</organism>
<dbReference type="Pfam" id="PF03253">
    <property type="entry name" value="UT"/>
    <property type="match status" value="1"/>
</dbReference>
<evidence type="ECO:0000256" key="7">
    <source>
        <dbReference type="SAM" id="Phobius"/>
    </source>
</evidence>
<evidence type="ECO:0000256" key="6">
    <source>
        <dbReference type="ARBA" id="ARBA00023136"/>
    </source>
</evidence>
<feature type="transmembrane region" description="Helical" evidence="7">
    <location>
        <begin position="267"/>
        <end position="286"/>
    </location>
</feature>
<keyword evidence="9" id="KW-1185">Reference proteome</keyword>
<feature type="transmembrane region" description="Helical" evidence="7">
    <location>
        <begin position="213"/>
        <end position="233"/>
    </location>
</feature>
<dbReference type="GO" id="GO:0015204">
    <property type="term" value="F:urea transmembrane transporter activity"/>
    <property type="evidence" value="ECO:0007669"/>
    <property type="project" value="InterPro"/>
</dbReference>
<feature type="transmembrane region" description="Helical" evidence="7">
    <location>
        <begin position="95"/>
        <end position="115"/>
    </location>
</feature>
<evidence type="ECO:0000256" key="5">
    <source>
        <dbReference type="ARBA" id="ARBA00022989"/>
    </source>
</evidence>
<evidence type="ECO:0000256" key="3">
    <source>
        <dbReference type="ARBA" id="ARBA00022475"/>
    </source>
</evidence>
<dbReference type="PANTHER" id="PTHR10464">
    <property type="entry name" value="UREA TRANSPORTER"/>
    <property type="match status" value="1"/>
</dbReference>
<keyword evidence="6 7" id="KW-0472">Membrane</keyword>
<dbReference type="STRING" id="1821621.A8C75_21240"/>
<feature type="transmembrane region" description="Helical" evidence="7">
    <location>
        <begin position="292"/>
        <end position="310"/>
    </location>
</feature>
<protein>
    <recommendedName>
        <fullName evidence="10">Urea transporter</fullName>
    </recommendedName>
</protein>
<feature type="transmembrane region" description="Helical" evidence="7">
    <location>
        <begin position="32"/>
        <end position="60"/>
    </location>
</feature>
<dbReference type="GO" id="GO:0005886">
    <property type="term" value="C:plasma membrane"/>
    <property type="evidence" value="ECO:0007669"/>
    <property type="project" value="UniProtKB-SubCell"/>
</dbReference>
<keyword evidence="3" id="KW-1003">Cell membrane</keyword>
<evidence type="ECO:0000313" key="8">
    <source>
        <dbReference type="EMBL" id="ANG65392.1"/>
    </source>
</evidence>
<feature type="transmembrane region" description="Helical" evidence="7">
    <location>
        <begin position="127"/>
        <end position="149"/>
    </location>
</feature>
<comment type="similarity">
    <text evidence="2">Belongs to the urea transporter family.</text>
</comment>
<evidence type="ECO:0000256" key="4">
    <source>
        <dbReference type="ARBA" id="ARBA00022692"/>
    </source>
</evidence>
<evidence type="ECO:0000313" key="9">
    <source>
        <dbReference type="Proteomes" id="UP000078070"/>
    </source>
</evidence>
<feature type="transmembrane region" description="Helical" evidence="7">
    <location>
        <begin position="184"/>
        <end position="206"/>
    </location>
</feature>
<dbReference type="InterPro" id="IPR004937">
    <property type="entry name" value="Urea_transporter"/>
</dbReference>
<dbReference type="KEGG" id="mars:A8C75_21240"/>
<accession>A0A1A9F5N8</accession>
<proteinExistence type="inferred from homology"/>
<sequence length="324" mass="33939">MVNTKLTPACWRDTLLHSFSQVLFQSHRGCGALILLAIGLESITALLGSLLGWGGALLGARLIRADSAMIRAGYYGFNGALVGLALNLLLGLSWFSLACILAFSALSAPLVQLQIRRWRIPPYTSAFVLLSWSAWLLASMLELLPIAAIPDVATSHAAALDTAMADAATGAISLQQWSAGLIRGLGQVFFLGSLPAGLLILAALALSAPRNALWGLAGALLGSLIASLCNVLADTPLFSPQDIAAGLFGYNGALAALALLQRFPRQPAIIIAGVVLATALQPLFGIIGLPAFTAPFVLACWLIVILASILHRQQQKKTPTHLAP</sequence>
<feature type="transmembrane region" description="Helical" evidence="7">
    <location>
        <begin position="239"/>
        <end position="260"/>
    </location>
</feature>